<reference evidence="2" key="1">
    <citation type="journal article" date="2023" name="Nat. Plants">
        <title>Single-cell RNA sequencing provides a high-resolution roadmap for understanding the multicellular compartmentation of specialized metabolism.</title>
        <authorList>
            <person name="Sun S."/>
            <person name="Shen X."/>
            <person name="Li Y."/>
            <person name="Li Y."/>
            <person name="Wang S."/>
            <person name="Li R."/>
            <person name="Zhang H."/>
            <person name="Shen G."/>
            <person name="Guo B."/>
            <person name="Wei J."/>
            <person name="Xu J."/>
            <person name="St-Pierre B."/>
            <person name="Chen S."/>
            <person name="Sun C."/>
        </authorList>
    </citation>
    <scope>NUCLEOTIDE SEQUENCE [LARGE SCALE GENOMIC DNA]</scope>
</reference>
<proteinExistence type="predicted"/>
<accession>A0ACC0AQG9</accession>
<dbReference type="Proteomes" id="UP001060085">
    <property type="component" value="Linkage Group LG05"/>
</dbReference>
<evidence type="ECO:0000313" key="1">
    <source>
        <dbReference type="EMBL" id="KAI5662794.1"/>
    </source>
</evidence>
<comment type="caution">
    <text evidence="1">The sequence shown here is derived from an EMBL/GenBank/DDBJ whole genome shotgun (WGS) entry which is preliminary data.</text>
</comment>
<protein>
    <submittedName>
        <fullName evidence="1">Uncharacterized protein</fullName>
    </submittedName>
</protein>
<evidence type="ECO:0000313" key="2">
    <source>
        <dbReference type="Proteomes" id="UP001060085"/>
    </source>
</evidence>
<keyword evidence="2" id="KW-1185">Reference proteome</keyword>
<gene>
    <name evidence="1" type="ORF">M9H77_22117</name>
</gene>
<dbReference type="EMBL" id="CM044705">
    <property type="protein sequence ID" value="KAI5662794.1"/>
    <property type="molecule type" value="Genomic_DNA"/>
</dbReference>
<sequence>MSKKKMCELADRCNKKNQKKPEEEQKQLTNDTDTNTNNKKKRKHKEVAIYGNYRNYYGYRIDRDLEEDPRLKVMKKEWFEGKDCLDIGCNSGVITISIARKFGCRSILGVDIDLARVEDAYRTLRKIVNSITRKLNTARAIPSKKEANGSKNDTTELASECQSEIINSDSVQGKSLFDIISFQEGDFVQSWRPPESTSYHAILCLSVSKWIHLNCGDDGLINLFSKVWRLLQPGGVFVLEPQPWTSYSKNRRVSETASVNYQNIQIGPEEFQDILLDKVGFRTVENLTHSLSGSKTGFERPILAFWK</sequence>
<organism evidence="1 2">
    <name type="scientific">Catharanthus roseus</name>
    <name type="common">Madagascar periwinkle</name>
    <name type="synonym">Vinca rosea</name>
    <dbReference type="NCBI Taxonomy" id="4058"/>
    <lineage>
        <taxon>Eukaryota</taxon>
        <taxon>Viridiplantae</taxon>
        <taxon>Streptophyta</taxon>
        <taxon>Embryophyta</taxon>
        <taxon>Tracheophyta</taxon>
        <taxon>Spermatophyta</taxon>
        <taxon>Magnoliopsida</taxon>
        <taxon>eudicotyledons</taxon>
        <taxon>Gunneridae</taxon>
        <taxon>Pentapetalae</taxon>
        <taxon>asterids</taxon>
        <taxon>lamiids</taxon>
        <taxon>Gentianales</taxon>
        <taxon>Apocynaceae</taxon>
        <taxon>Rauvolfioideae</taxon>
        <taxon>Vinceae</taxon>
        <taxon>Catharanthinae</taxon>
        <taxon>Catharanthus</taxon>
    </lineage>
</organism>
<name>A0ACC0AQG9_CATRO</name>